<evidence type="ECO:0000256" key="2">
    <source>
        <dbReference type="ARBA" id="ARBA00006555"/>
    </source>
</evidence>
<dbReference type="Proteomes" id="UP000239181">
    <property type="component" value="Unassembled WGS sequence"/>
</dbReference>
<name>A0A2S9IFW7_9GAMM</name>
<sequence length="284" mass="30436">MATPVTFDDTQRAGATSWLTGSLLALGLHIGAAVWLMWMPPITAADNTPPAAIMIEMADTAQAVLTERNDISPESQNSQASEEKVKEETQSDAAAAPVVDPVKQPEKEPEKAVPEAEKPDIALRAAQGAKTKKDQKGKAQQEKQKKQKQQQAQHQQQVSAKQAVQAQVQTQQAERTAAQKTNASSSVSTPQEASWAGRVMAHLEKHKRYPEAAQERGDTGTVLVRFTIDDDGNVLSASLARSSGVAELDREVLSLVKRASPVPAPPPGAQKTLTAPVAFFPKRG</sequence>
<dbReference type="InterPro" id="IPR037682">
    <property type="entry name" value="TonB_C"/>
</dbReference>
<evidence type="ECO:0000256" key="6">
    <source>
        <dbReference type="ARBA" id="ARBA00022692"/>
    </source>
</evidence>
<dbReference type="PROSITE" id="PS52015">
    <property type="entry name" value="TONB_CTD"/>
    <property type="match status" value="1"/>
</dbReference>
<evidence type="ECO:0000256" key="10">
    <source>
        <dbReference type="SAM" id="MobiDB-lite"/>
    </source>
</evidence>
<dbReference type="GO" id="GO:0055085">
    <property type="term" value="P:transmembrane transport"/>
    <property type="evidence" value="ECO:0007669"/>
    <property type="project" value="InterPro"/>
</dbReference>
<feature type="transmembrane region" description="Helical" evidence="11">
    <location>
        <begin position="18"/>
        <end position="38"/>
    </location>
</feature>
<evidence type="ECO:0000256" key="8">
    <source>
        <dbReference type="ARBA" id="ARBA00022989"/>
    </source>
</evidence>
<protein>
    <submittedName>
        <fullName evidence="13">Energy transducer TonB</fullName>
    </submittedName>
</protein>
<dbReference type="EMBL" id="PDET01000002">
    <property type="protein sequence ID" value="PRD16685.1"/>
    <property type="molecule type" value="Genomic_DNA"/>
</dbReference>
<feature type="compositionally biased region" description="Low complexity" evidence="10">
    <location>
        <begin position="92"/>
        <end position="102"/>
    </location>
</feature>
<gene>
    <name evidence="13" type="ORF">CQW29_03200</name>
</gene>
<dbReference type="SUPFAM" id="SSF74653">
    <property type="entry name" value="TolA/TonB C-terminal domain"/>
    <property type="match status" value="1"/>
</dbReference>
<evidence type="ECO:0000256" key="3">
    <source>
        <dbReference type="ARBA" id="ARBA00022448"/>
    </source>
</evidence>
<dbReference type="InterPro" id="IPR051045">
    <property type="entry name" value="TonB-dependent_transducer"/>
</dbReference>
<dbReference type="PANTHER" id="PTHR33446">
    <property type="entry name" value="PROTEIN TONB-RELATED"/>
    <property type="match status" value="1"/>
</dbReference>
<keyword evidence="3" id="KW-0813">Transport</keyword>
<organism evidence="13 14">
    <name type="scientific">Pantoea coffeiphila</name>
    <dbReference type="NCBI Taxonomy" id="1465635"/>
    <lineage>
        <taxon>Bacteria</taxon>
        <taxon>Pseudomonadati</taxon>
        <taxon>Pseudomonadota</taxon>
        <taxon>Gammaproteobacteria</taxon>
        <taxon>Enterobacterales</taxon>
        <taxon>Erwiniaceae</taxon>
        <taxon>Pantoea</taxon>
    </lineage>
</organism>
<dbReference type="GO" id="GO:0031992">
    <property type="term" value="F:energy transducer activity"/>
    <property type="evidence" value="ECO:0007669"/>
    <property type="project" value="TreeGrafter"/>
</dbReference>
<proteinExistence type="inferred from homology"/>
<feature type="compositionally biased region" description="Polar residues" evidence="10">
    <location>
        <begin position="182"/>
        <end position="192"/>
    </location>
</feature>
<feature type="compositionally biased region" description="Basic and acidic residues" evidence="10">
    <location>
        <begin position="103"/>
        <end position="121"/>
    </location>
</feature>
<evidence type="ECO:0000259" key="12">
    <source>
        <dbReference type="PROSITE" id="PS52015"/>
    </source>
</evidence>
<comment type="subcellular location">
    <subcellularLocation>
        <location evidence="1">Cell inner membrane</location>
        <topology evidence="1">Single-pass membrane protein</topology>
        <orientation evidence="1">Periplasmic side</orientation>
    </subcellularLocation>
</comment>
<evidence type="ECO:0000256" key="7">
    <source>
        <dbReference type="ARBA" id="ARBA00022927"/>
    </source>
</evidence>
<dbReference type="Pfam" id="PF03544">
    <property type="entry name" value="TonB_C"/>
    <property type="match status" value="1"/>
</dbReference>
<dbReference type="NCBIfam" id="TIGR01352">
    <property type="entry name" value="tonB_Cterm"/>
    <property type="match status" value="1"/>
</dbReference>
<dbReference type="PANTHER" id="PTHR33446:SF2">
    <property type="entry name" value="PROTEIN TONB"/>
    <property type="match status" value="1"/>
</dbReference>
<keyword evidence="8 11" id="KW-1133">Transmembrane helix</keyword>
<evidence type="ECO:0000256" key="1">
    <source>
        <dbReference type="ARBA" id="ARBA00004383"/>
    </source>
</evidence>
<dbReference type="GO" id="GO:0098797">
    <property type="term" value="C:plasma membrane protein complex"/>
    <property type="evidence" value="ECO:0007669"/>
    <property type="project" value="TreeGrafter"/>
</dbReference>
<feature type="compositionally biased region" description="Low complexity" evidence="10">
    <location>
        <begin position="149"/>
        <end position="181"/>
    </location>
</feature>
<dbReference type="InterPro" id="IPR006260">
    <property type="entry name" value="TonB/TolA_C"/>
</dbReference>
<keyword evidence="4" id="KW-1003">Cell membrane</keyword>
<comment type="caution">
    <text evidence="13">The sequence shown here is derived from an EMBL/GenBank/DDBJ whole genome shotgun (WGS) entry which is preliminary data.</text>
</comment>
<keyword evidence="14" id="KW-1185">Reference proteome</keyword>
<dbReference type="RefSeq" id="WP_105591265.1">
    <property type="nucleotide sequence ID" value="NZ_PDET01000002.1"/>
</dbReference>
<evidence type="ECO:0000256" key="11">
    <source>
        <dbReference type="SAM" id="Phobius"/>
    </source>
</evidence>
<dbReference type="OrthoDB" id="8703302at2"/>
<evidence type="ECO:0000313" key="14">
    <source>
        <dbReference type="Proteomes" id="UP000239181"/>
    </source>
</evidence>
<dbReference type="AlphaFoldDB" id="A0A2S9IFW7"/>
<feature type="domain" description="TonB C-terminal" evidence="12">
    <location>
        <begin position="194"/>
        <end position="284"/>
    </location>
</feature>
<keyword evidence="7" id="KW-0653">Protein transport</keyword>
<keyword evidence="5" id="KW-0997">Cell inner membrane</keyword>
<comment type="similarity">
    <text evidence="2">Belongs to the TonB family.</text>
</comment>
<keyword evidence="6 11" id="KW-0812">Transmembrane</keyword>
<reference evidence="13 14" key="1">
    <citation type="submission" date="2017-10" db="EMBL/GenBank/DDBJ databases">
        <title>Draft genome of two endophytic bacteria isolated from 'guarana' Paullinia cupana (Mart.) Ducke.</title>
        <authorList>
            <person name="Siqueira K.A."/>
            <person name="Liotti R.G."/>
            <person name="Mendes T.A."/>
            <person name="Soares M.A."/>
        </authorList>
    </citation>
    <scope>NUCLEOTIDE SEQUENCE [LARGE SCALE GENOMIC DNA]</scope>
    <source>
        <strain evidence="13 14">342</strain>
    </source>
</reference>
<evidence type="ECO:0000313" key="13">
    <source>
        <dbReference type="EMBL" id="PRD16685.1"/>
    </source>
</evidence>
<feature type="compositionally biased region" description="Basic and acidic residues" evidence="10">
    <location>
        <begin position="131"/>
        <end position="144"/>
    </location>
</feature>
<evidence type="ECO:0000256" key="5">
    <source>
        <dbReference type="ARBA" id="ARBA00022519"/>
    </source>
</evidence>
<dbReference type="GO" id="GO:0015031">
    <property type="term" value="P:protein transport"/>
    <property type="evidence" value="ECO:0007669"/>
    <property type="project" value="UniProtKB-KW"/>
</dbReference>
<dbReference type="Gene3D" id="3.30.1150.10">
    <property type="match status" value="1"/>
</dbReference>
<keyword evidence="9 11" id="KW-0472">Membrane</keyword>
<accession>A0A2S9IFW7</accession>
<evidence type="ECO:0000256" key="9">
    <source>
        <dbReference type="ARBA" id="ARBA00023136"/>
    </source>
</evidence>
<feature type="region of interest" description="Disordered" evidence="10">
    <location>
        <begin position="70"/>
        <end position="198"/>
    </location>
</feature>
<evidence type="ECO:0000256" key="4">
    <source>
        <dbReference type="ARBA" id="ARBA00022475"/>
    </source>
</evidence>